<protein>
    <submittedName>
        <fullName evidence="2">Uncharacterized protein</fullName>
    </submittedName>
</protein>
<proteinExistence type="predicted"/>
<feature type="region of interest" description="Disordered" evidence="1">
    <location>
        <begin position="49"/>
        <end position="75"/>
    </location>
</feature>
<evidence type="ECO:0000313" key="2">
    <source>
        <dbReference type="EMBL" id="JAE38992.1"/>
    </source>
</evidence>
<accession>A0A0A9HQH2</accession>
<name>A0A0A9HQH2_ARUDO</name>
<dbReference type="EMBL" id="GBRH01158904">
    <property type="protein sequence ID" value="JAE38992.1"/>
    <property type="molecule type" value="Transcribed_RNA"/>
</dbReference>
<sequence length="75" mass="8375">MNSGEAAPWDLRRAVQAEAVGWSPETRREAKAARAAKWWPESAREDIRVVKSGAVGGKGRERKRRRTSSGRSARE</sequence>
<dbReference type="AlphaFoldDB" id="A0A0A9HQH2"/>
<reference evidence="2" key="1">
    <citation type="submission" date="2014-09" db="EMBL/GenBank/DDBJ databases">
        <authorList>
            <person name="Magalhaes I.L.F."/>
            <person name="Oliveira U."/>
            <person name="Santos F.R."/>
            <person name="Vidigal T.H.D.A."/>
            <person name="Brescovit A.D."/>
            <person name="Santos A.J."/>
        </authorList>
    </citation>
    <scope>NUCLEOTIDE SEQUENCE</scope>
    <source>
        <tissue evidence="2">Shoot tissue taken approximately 20 cm above the soil surface</tissue>
    </source>
</reference>
<organism evidence="2">
    <name type="scientific">Arundo donax</name>
    <name type="common">Giant reed</name>
    <name type="synonym">Donax arundinaceus</name>
    <dbReference type="NCBI Taxonomy" id="35708"/>
    <lineage>
        <taxon>Eukaryota</taxon>
        <taxon>Viridiplantae</taxon>
        <taxon>Streptophyta</taxon>
        <taxon>Embryophyta</taxon>
        <taxon>Tracheophyta</taxon>
        <taxon>Spermatophyta</taxon>
        <taxon>Magnoliopsida</taxon>
        <taxon>Liliopsida</taxon>
        <taxon>Poales</taxon>
        <taxon>Poaceae</taxon>
        <taxon>PACMAD clade</taxon>
        <taxon>Arundinoideae</taxon>
        <taxon>Arundineae</taxon>
        <taxon>Arundo</taxon>
    </lineage>
</organism>
<evidence type="ECO:0000256" key="1">
    <source>
        <dbReference type="SAM" id="MobiDB-lite"/>
    </source>
</evidence>
<reference evidence="2" key="2">
    <citation type="journal article" date="2015" name="Data Brief">
        <title>Shoot transcriptome of the giant reed, Arundo donax.</title>
        <authorList>
            <person name="Barrero R.A."/>
            <person name="Guerrero F.D."/>
            <person name="Moolhuijzen P."/>
            <person name="Goolsby J.A."/>
            <person name="Tidwell J."/>
            <person name="Bellgard S.E."/>
            <person name="Bellgard M.I."/>
        </authorList>
    </citation>
    <scope>NUCLEOTIDE SEQUENCE</scope>
    <source>
        <tissue evidence="2">Shoot tissue taken approximately 20 cm above the soil surface</tissue>
    </source>
</reference>